<dbReference type="InterPro" id="IPR006070">
    <property type="entry name" value="Sua5-like_dom"/>
</dbReference>
<dbReference type="GO" id="GO:0008033">
    <property type="term" value="P:tRNA processing"/>
    <property type="evidence" value="ECO:0007669"/>
    <property type="project" value="UniProtKB-KW"/>
</dbReference>
<evidence type="ECO:0000256" key="3">
    <source>
        <dbReference type="ARBA" id="ARBA00012584"/>
    </source>
</evidence>
<keyword evidence="5" id="KW-0808">Transferase</keyword>
<evidence type="ECO:0000313" key="13">
    <source>
        <dbReference type="EMBL" id="OGZ10625.1"/>
    </source>
</evidence>
<dbReference type="SUPFAM" id="SSF55821">
    <property type="entry name" value="YrdC/RibB"/>
    <property type="match status" value="1"/>
</dbReference>
<dbReference type="Pfam" id="PF01300">
    <property type="entry name" value="Sua5_yciO_yrdC"/>
    <property type="match status" value="1"/>
</dbReference>
<evidence type="ECO:0000256" key="10">
    <source>
        <dbReference type="ARBA" id="ARBA00029774"/>
    </source>
</evidence>
<keyword evidence="8" id="KW-0547">Nucleotide-binding</keyword>
<evidence type="ECO:0000256" key="9">
    <source>
        <dbReference type="ARBA" id="ARBA00022840"/>
    </source>
</evidence>
<evidence type="ECO:0000256" key="11">
    <source>
        <dbReference type="ARBA" id="ARBA00048366"/>
    </source>
</evidence>
<evidence type="ECO:0000256" key="2">
    <source>
        <dbReference type="ARBA" id="ARBA00007663"/>
    </source>
</evidence>
<dbReference type="PANTHER" id="PTHR17490:SF16">
    <property type="entry name" value="THREONYLCARBAMOYL-AMP SYNTHASE"/>
    <property type="match status" value="1"/>
</dbReference>
<evidence type="ECO:0000313" key="14">
    <source>
        <dbReference type="Proteomes" id="UP000178636"/>
    </source>
</evidence>
<comment type="subcellular location">
    <subcellularLocation>
        <location evidence="1">Cytoplasm</location>
    </subcellularLocation>
</comment>
<keyword evidence="4" id="KW-0963">Cytoplasm</keyword>
<evidence type="ECO:0000256" key="5">
    <source>
        <dbReference type="ARBA" id="ARBA00022679"/>
    </source>
</evidence>
<evidence type="ECO:0000256" key="6">
    <source>
        <dbReference type="ARBA" id="ARBA00022694"/>
    </source>
</evidence>
<dbReference type="GO" id="GO:0061710">
    <property type="term" value="F:L-threonylcarbamoyladenylate synthase"/>
    <property type="evidence" value="ECO:0007669"/>
    <property type="project" value="UniProtKB-EC"/>
</dbReference>
<comment type="similarity">
    <text evidence="2">Belongs to the SUA5 family.</text>
</comment>
<dbReference type="STRING" id="1798664.A3C93_02930"/>
<dbReference type="GO" id="GO:0003725">
    <property type="term" value="F:double-stranded RNA binding"/>
    <property type="evidence" value="ECO:0007669"/>
    <property type="project" value="InterPro"/>
</dbReference>
<gene>
    <name evidence="13" type="ORF">A3C93_02930</name>
</gene>
<evidence type="ECO:0000256" key="1">
    <source>
        <dbReference type="ARBA" id="ARBA00004496"/>
    </source>
</evidence>
<keyword evidence="6" id="KW-0819">tRNA processing</keyword>
<dbReference type="PROSITE" id="PS51163">
    <property type="entry name" value="YRDC"/>
    <property type="match status" value="1"/>
</dbReference>
<dbReference type="EMBL" id="MHLO01000049">
    <property type="protein sequence ID" value="OGZ10625.1"/>
    <property type="molecule type" value="Genomic_DNA"/>
</dbReference>
<dbReference type="Proteomes" id="UP000178636">
    <property type="component" value="Unassembled WGS sequence"/>
</dbReference>
<evidence type="ECO:0000256" key="8">
    <source>
        <dbReference type="ARBA" id="ARBA00022741"/>
    </source>
</evidence>
<evidence type="ECO:0000256" key="7">
    <source>
        <dbReference type="ARBA" id="ARBA00022695"/>
    </source>
</evidence>
<dbReference type="NCBIfam" id="TIGR00057">
    <property type="entry name" value="L-threonylcarbamoyladenylate synthase"/>
    <property type="match status" value="1"/>
</dbReference>
<feature type="domain" description="YrdC-like" evidence="12">
    <location>
        <begin position="1"/>
        <end position="196"/>
    </location>
</feature>
<dbReference type="PANTHER" id="PTHR17490">
    <property type="entry name" value="SUA5"/>
    <property type="match status" value="1"/>
</dbReference>
<keyword evidence="9" id="KW-0067">ATP-binding</keyword>
<keyword evidence="7" id="KW-0548">Nucleotidyltransferase</keyword>
<evidence type="ECO:0000259" key="12">
    <source>
        <dbReference type="PROSITE" id="PS51163"/>
    </source>
</evidence>
<evidence type="ECO:0000256" key="4">
    <source>
        <dbReference type="ARBA" id="ARBA00022490"/>
    </source>
</evidence>
<comment type="catalytic activity">
    <reaction evidence="11">
        <text>L-threonine + hydrogencarbonate + ATP = L-threonylcarbamoyladenylate + diphosphate + H2O</text>
        <dbReference type="Rhea" id="RHEA:36407"/>
        <dbReference type="ChEBI" id="CHEBI:15377"/>
        <dbReference type="ChEBI" id="CHEBI:17544"/>
        <dbReference type="ChEBI" id="CHEBI:30616"/>
        <dbReference type="ChEBI" id="CHEBI:33019"/>
        <dbReference type="ChEBI" id="CHEBI:57926"/>
        <dbReference type="ChEBI" id="CHEBI:73682"/>
        <dbReference type="EC" id="2.7.7.87"/>
    </reaction>
</comment>
<name>A0A1G2DAH7_9BACT</name>
<dbReference type="GO" id="GO:0005524">
    <property type="term" value="F:ATP binding"/>
    <property type="evidence" value="ECO:0007669"/>
    <property type="project" value="UniProtKB-KW"/>
</dbReference>
<organism evidence="13 14">
    <name type="scientific">Candidatus Lloydbacteria bacterium RIFCSPHIGHO2_02_FULL_54_17</name>
    <dbReference type="NCBI Taxonomy" id="1798664"/>
    <lineage>
        <taxon>Bacteria</taxon>
        <taxon>Candidatus Lloydiibacteriota</taxon>
    </lineage>
</organism>
<reference evidence="13 14" key="1">
    <citation type="journal article" date="2016" name="Nat. Commun.">
        <title>Thousands of microbial genomes shed light on interconnected biogeochemical processes in an aquifer system.</title>
        <authorList>
            <person name="Anantharaman K."/>
            <person name="Brown C.T."/>
            <person name="Hug L.A."/>
            <person name="Sharon I."/>
            <person name="Castelle C.J."/>
            <person name="Probst A.J."/>
            <person name="Thomas B.C."/>
            <person name="Singh A."/>
            <person name="Wilkins M.J."/>
            <person name="Karaoz U."/>
            <person name="Brodie E.L."/>
            <person name="Williams K.H."/>
            <person name="Hubbard S.S."/>
            <person name="Banfield J.F."/>
        </authorList>
    </citation>
    <scope>NUCLEOTIDE SEQUENCE [LARGE SCALE GENOMIC DNA]</scope>
</reference>
<dbReference type="GO" id="GO:0006450">
    <property type="term" value="P:regulation of translational fidelity"/>
    <property type="evidence" value="ECO:0007669"/>
    <property type="project" value="TreeGrafter"/>
</dbReference>
<accession>A0A1G2DAH7</accession>
<proteinExistence type="inferred from homology"/>
<dbReference type="GO" id="GO:0000049">
    <property type="term" value="F:tRNA binding"/>
    <property type="evidence" value="ECO:0007669"/>
    <property type="project" value="TreeGrafter"/>
</dbReference>
<comment type="caution">
    <text evidence="13">The sequence shown here is derived from an EMBL/GenBank/DDBJ whole genome shotgun (WGS) entry which is preliminary data.</text>
</comment>
<dbReference type="EC" id="2.7.7.87" evidence="3"/>
<dbReference type="InterPro" id="IPR050156">
    <property type="entry name" value="TC-AMP_synthase_SUA5"/>
</dbReference>
<sequence>MSTNSEIVETLRAGGVGVLSTDTLYGLVGSALLPEAVERIYELKRRDREKPLIVLIADIEDVERFGVVLSEELILQLEKYWPHSSSAGAEALRGKPGPYSVILPSVDDEFSYLHRGGGTIAFRLPDKDDLCELLRDVGPLVAPSANIEGKHPARTVEEARRYFGDDVDFYVDGGELSGKSSAILEFNGDEIRVVRE</sequence>
<protein>
    <recommendedName>
        <fullName evidence="10">L-threonylcarbamoyladenylate synthase</fullName>
        <ecNumber evidence="3">2.7.7.87</ecNumber>
    </recommendedName>
    <alternativeName>
        <fullName evidence="10">L-threonylcarbamoyladenylate synthase</fullName>
    </alternativeName>
</protein>
<dbReference type="Gene3D" id="3.90.870.10">
    <property type="entry name" value="DHBP synthase"/>
    <property type="match status" value="1"/>
</dbReference>
<dbReference type="GO" id="GO:0005737">
    <property type="term" value="C:cytoplasm"/>
    <property type="evidence" value="ECO:0007669"/>
    <property type="project" value="UniProtKB-SubCell"/>
</dbReference>
<dbReference type="InterPro" id="IPR017945">
    <property type="entry name" value="DHBP_synth_RibB-like_a/b_dom"/>
</dbReference>
<dbReference type="AlphaFoldDB" id="A0A1G2DAH7"/>